<evidence type="ECO:0000256" key="4">
    <source>
        <dbReference type="ARBA" id="ARBA00007837"/>
    </source>
</evidence>
<keyword evidence="18" id="KW-0670">Pyruvate</keyword>
<dbReference type="RefSeq" id="WP_136399519.1">
    <property type="nucleotide sequence ID" value="NZ_CP036295.1"/>
</dbReference>
<gene>
    <name evidence="18" type="ORF">DDIC_05555</name>
</gene>
<evidence type="ECO:0000256" key="5">
    <source>
        <dbReference type="ARBA" id="ARBA00011996"/>
    </source>
</evidence>
<evidence type="ECO:0000256" key="11">
    <source>
        <dbReference type="ARBA" id="ARBA00022840"/>
    </source>
</evidence>
<comment type="similarity">
    <text evidence="4">Belongs to the PEP-utilizing enzyme family.</text>
</comment>
<dbReference type="GO" id="GO:0046872">
    <property type="term" value="F:metal ion binding"/>
    <property type="evidence" value="ECO:0007669"/>
    <property type="project" value="UniProtKB-KW"/>
</dbReference>
<feature type="region of interest" description="Disordered" evidence="15">
    <location>
        <begin position="429"/>
        <end position="453"/>
    </location>
</feature>
<dbReference type="InterPro" id="IPR008279">
    <property type="entry name" value="PEP-util_enz_mobile_dom"/>
</dbReference>
<dbReference type="InterPro" id="IPR006319">
    <property type="entry name" value="PEP_synth"/>
</dbReference>
<evidence type="ECO:0000256" key="3">
    <source>
        <dbReference type="ARBA" id="ARBA00004742"/>
    </source>
</evidence>
<organism evidence="18 19">
    <name type="scientific">Desulfovibrio desulfuricans</name>
    <dbReference type="NCBI Taxonomy" id="876"/>
    <lineage>
        <taxon>Bacteria</taxon>
        <taxon>Pseudomonadati</taxon>
        <taxon>Thermodesulfobacteriota</taxon>
        <taxon>Desulfovibrionia</taxon>
        <taxon>Desulfovibrionales</taxon>
        <taxon>Desulfovibrionaceae</taxon>
        <taxon>Desulfovibrio</taxon>
    </lineage>
</organism>
<keyword evidence="10" id="KW-0418">Kinase</keyword>
<evidence type="ECO:0000256" key="8">
    <source>
        <dbReference type="ARBA" id="ARBA00022723"/>
    </source>
</evidence>
<comment type="pathway">
    <text evidence="3">Carbohydrate biosynthesis; gluconeogenesis.</text>
</comment>
<evidence type="ECO:0000256" key="9">
    <source>
        <dbReference type="ARBA" id="ARBA00022741"/>
    </source>
</evidence>
<keyword evidence="8" id="KW-0479">Metal-binding</keyword>
<evidence type="ECO:0000259" key="16">
    <source>
        <dbReference type="Pfam" id="PF00391"/>
    </source>
</evidence>
<evidence type="ECO:0000256" key="15">
    <source>
        <dbReference type="SAM" id="MobiDB-lite"/>
    </source>
</evidence>
<dbReference type="InterPro" id="IPR036637">
    <property type="entry name" value="Phosphohistidine_dom_sf"/>
</dbReference>
<evidence type="ECO:0000259" key="17">
    <source>
        <dbReference type="Pfam" id="PF01326"/>
    </source>
</evidence>
<comment type="function">
    <text evidence="2">Catalyzes the phosphorylation of pyruvate to phosphoenolpyruvate.</text>
</comment>
<keyword evidence="11" id="KW-0067">ATP-binding</keyword>
<feature type="domain" description="Pyruvate phosphate dikinase AMP/ATP-binding" evidence="17">
    <location>
        <begin position="140"/>
        <end position="441"/>
    </location>
</feature>
<dbReference type="EC" id="2.7.9.2" evidence="5"/>
<dbReference type="Gene3D" id="3.30.1490.20">
    <property type="entry name" value="ATP-grasp fold, A domain"/>
    <property type="match status" value="1"/>
</dbReference>
<evidence type="ECO:0000256" key="13">
    <source>
        <dbReference type="ARBA" id="ARBA00033470"/>
    </source>
</evidence>
<feature type="domain" description="PEP-utilising enzyme mobile" evidence="16">
    <location>
        <begin position="503"/>
        <end position="571"/>
    </location>
</feature>
<comment type="catalytic activity">
    <reaction evidence="14">
        <text>pyruvate + ATP + H2O = phosphoenolpyruvate + AMP + phosphate + 2 H(+)</text>
        <dbReference type="Rhea" id="RHEA:11364"/>
        <dbReference type="ChEBI" id="CHEBI:15361"/>
        <dbReference type="ChEBI" id="CHEBI:15377"/>
        <dbReference type="ChEBI" id="CHEBI:15378"/>
        <dbReference type="ChEBI" id="CHEBI:30616"/>
        <dbReference type="ChEBI" id="CHEBI:43474"/>
        <dbReference type="ChEBI" id="CHEBI:58702"/>
        <dbReference type="ChEBI" id="CHEBI:456215"/>
        <dbReference type="EC" id="2.7.9.2"/>
    </reaction>
</comment>
<dbReference type="UniPathway" id="UPA00138"/>
<dbReference type="GO" id="GO:0008986">
    <property type="term" value="F:pyruvate, water dikinase activity"/>
    <property type="evidence" value="ECO:0007669"/>
    <property type="project" value="UniProtKB-EC"/>
</dbReference>
<dbReference type="Pfam" id="PF01326">
    <property type="entry name" value="PPDK_N"/>
    <property type="match status" value="1"/>
</dbReference>
<keyword evidence="9" id="KW-0547">Nucleotide-binding</keyword>
<dbReference type="Proteomes" id="UP000297065">
    <property type="component" value="Chromosome"/>
</dbReference>
<dbReference type="PANTHER" id="PTHR43030:SF1">
    <property type="entry name" value="PHOSPHOENOLPYRUVATE SYNTHASE"/>
    <property type="match status" value="1"/>
</dbReference>
<evidence type="ECO:0000256" key="7">
    <source>
        <dbReference type="ARBA" id="ARBA00022679"/>
    </source>
</evidence>
<evidence type="ECO:0000313" key="19">
    <source>
        <dbReference type="Proteomes" id="UP000297065"/>
    </source>
</evidence>
<evidence type="ECO:0000256" key="6">
    <source>
        <dbReference type="ARBA" id="ARBA00021623"/>
    </source>
</evidence>
<evidence type="ECO:0000256" key="12">
    <source>
        <dbReference type="ARBA" id="ARBA00022842"/>
    </source>
</evidence>
<dbReference type="Pfam" id="PF00391">
    <property type="entry name" value="PEP-utilizers"/>
    <property type="match status" value="1"/>
</dbReference>
<evidence type="ECO:0000256" key="14">
    <source>
        <dbReference type="ARBA" id="ARBA00047700"/>
    </source>
</evidence>
<feature type="compositionally biased region" description="Low complexity" evidence="15">
    <location>
        <begin position="439"/>
        <end position="450"/>
    </location>
</feature>
<evidence type="ECO:0000256" key="10">
    <source>
        <dbReference type="ARBA" id="ARBA00022777"/>
    </source>
</evidence>
<evidence type="ECO:0000313" key="18">
    <source>
        <dbReference type="EMBL" id="QCC85347.1"/>
    </source>
</evidence>
<dbReference type="AlphaFoldDB" id="A0A4P7UIF2"/>
<dbReference type="OrthoDB" id="9760711at2"/>
<dbReference type="EMBL" id="CP036295">
    <property type="protein sequence ID" value="QCC85347.1"/>
    <property type="molecule type" value="Genomic_DNA"/>
</dbReference>
<dbReference type="GO" id="GO:0005524">
    <property type="term" value="F:ATP binding"/>
    <property type="evidence" value="ECO:0007669"/>
    <property type="project" value="UniProtKB-KW"/>
</dbReference>
<evidence type="ECO:0000256" key="1">
    <source>
        <dbReference type="ARBA" id="ARBA00001946"/>
    </source>
</evidence>
<keyword evidence="12" id="KW-0460">Magnesium</keyword>
<dbReference type="InterPro" id="IPR002192">
    <property type="entry name" value="PPDK_AMP/ATP-bd"/>
</dbReference>
<reference evidence="18 19" key="1">
    <citation type="submission" date="2019-02" db="EMBL/GenBank/DDBJ databases">
        <title>Complete Genome Sequence of Desulfovibrio desulfuricans IC1, a Sulfonate Utilizing Anaerobe.</title>
        <authorList>
            <person name="Day L.A."/>
            <person name="De Leon K.B."/>
            <person name="Wall J.D."/>
        </authorList>
    </citation>
    <scope>NUCLEOTIDE SEQUENCE [LARGE SCALE GENOMIC DNA]</scope>
    <source>
        <strain evidence="18 19">IC1</strain>
    </source>
</reference>
<dbReference type="SUPFAM" id="SSF52009">
    <property type="entry name" value="Phosphohistidine domain"/>
    <property type="match status" value="1"/>
</dbReference>
<proteinExistence type="inferred from homology"/>
<accession>A0A4P7UIF2</accession>
<sequence>MALLDCLRKLLGRDGPDEPDAEQLAREEAFKARLRERCARFRRLLSSNKTALEAMSDVEEHLSGSRPFGMDYVHAASTRVVTAVFQMVRDLNALSDDEYQSLQQSFDRIRGQMQSLLEEQPLQDGPSIMPLGDIRLRHIALVGGKMANLGEVAAHAGLDVPEGFAVTVSAYYRFMEYNGLRSELNRRIQATDMHSLEEVFSLSAALQQAVLSAPLPPDLEREISESVAEMQRRAGPGLLLALRSSAVGEDSLGVSFAGQYRSELNVPPEEACEVWKEIVASKYAVTAMSYRYQHGIPDDTAPMCVGVLAMVPAAAGGVAYSRDPVAAARGQEQVLLNAVPGLPQGVVDGAVTPDVFIFTHANPPRPISKSLAGLAGVPASLTDFQAAELAQVALALEEYYAEPQDVEWALDSRTGRIVVLQSRPLREADAATENRAVDADAQGAAGAPAGELDDAGARPGECKCLSELPDGLKVLAAGGVAVSPGVGMGPVFVARKEADMLSFPNGGILVVERALPRWAPLLSRASGMVSETGGMAGHLASVAREYRLPALFSLPNACALLENAGDATLDAGHCAVLAGRNPQLAARVAEPPNLMEGSPVHQRLEALARLMVPLNLLDPESPQFAPEHCQTLHDITRFCHEKSVQLMFEDGSGVNQRMGKQLKAGVKLQYWIVDMGGGFARHVGGAVVDIADIASTPMLALWDGMIAVPWAGPPAASASGFMSVMIESTMNPDLESTAPNAMANKNFFIISDNYMILQARYGYHFCTVESLAGANNHENFVSFQFKGGAADRQRRRLRARMVADLLEQQGFRADVKDDSLFAVAENFAADDILQKTRMIGYLLIHTRQVDMIMLEQERAAALKEKLGGDMASLLDRPLAPGR</sequence>
<dbReference type="PANTHER" id="PTHR43030">
    <property type="entry name" value="PHOSPHOENOLPYRUVATE SYNTHASE"/>
    <property type="match status" value="1"/>
</dbReference>
<comment type="cofactor">
    <cofactor evidence="1">
        <name>Mg(2+)</name>
        <dbReference type="ChEBI" id="CHEBI:18420"/>
    </cofactor>
</comment>
<dbReference type="GO" id="GO:0006094">
    <property type="term" value="P:gluconeogenesis"/>
    <property type="evidence" value="ECO:0007669"/>
    <property type="project" value="UniProtKB-UniPathway"/>
</dbReference>
<name>A0A4P7UIF2_DESDE</name>
<dbReference type="Gene3D" id="3.50.30.10">
    <property type="entry name" value="Phosphohistidine domain"/>
    <property type="match status" value="1"/>
</dbReference>
<dbReference type="InterPro" id="IPR013815">
    <property type="entry name" value="ATP_grasp_subdomain_1"/>
</dbReference>
<keyword evidence="7" id="KW-0808">Transferase</keyword>
<protein>
    <recommendedName>
        <fullName evidence="6">Phosphoenolpyruvate synthase</fullName>
        <ecNumber evidence="5">2.7.9.2</ecNumber>
    </recommendedName>
    <alternativeName>
        <fullName evidence="13">Pyruvate, water dikinase</fullName>
    </alternativeName>
</protein>
<dbReference type="SUPFAM" id="SSF56059">
    <property type="entry name" value="Glutathione synthetase ATP-binding domain-like"/>
    <property type="match status" value="1"/>
</dbReference>
<evidence type="ECO:0000256" key="2">
    <source>
        <dbReference type="ARBA" id="ARBA00002988"/>
    </source>
</evidence>
<dbReference type="Gene3D" id="3.30.470.20">
    <property type="entry name" value="ATP-grasp fold, B domain"/>
    <property type="match status" value="2"/>
</dbReference>